<gene>
    <name evidence="1" type="ORF">BOVATA_005790</name>
</gene>
<keyword evidence="2" id="KW-1185">Reference proteome</keyword>
<dbReference type="VEuPathDB" id="PiroplasmaDB:BOVATA_005790"/>
<name>A0A2H6K7W4_9APIC</name>
<dbReference type="AlphaFoldDB" id="A0A2H6K7W4"/>
<dbReference type="EMBL" id="BDSA01000001">
    <property type="protein sequence ID" value="GBE59086.1"/>
    <property type="molecule type" value="Genomic_DNA"/>
</dbReference>
<keyword evidence="1" id="KW-0456">Lyase</keyword>
<evidence type="ECO:0000313" key="2">
    <source>
        <dbReference type="Proteomes" id="UP000236319"/>
    </source>
</evidence>
<dbReference type="RefSeq" id="XP_028865329.1">
    <property type="nucleotide sequence ID" value="XM_029009496.1"/>
</dbReference>
<accession>A0A2H6K7W4</accession>
<dbReference type="Proteomes" id="UP000236319">
    <property type="component" value="Unassembled WGS sequence"/>
</dbReference>
<proteinExistence type="predicted"/>
<reference evidence="1 2" key="1">
    <citation type="journal article" date="2017" name="BMC Genomics">
        <title>Whole-genome assembly of Babesia ovata and comparative genomics between closely related pathogens.</title>
        <authorList>
            <person name="Yamagishi J."/>
            <person name="Asada M."/>
            <person name="Hakimi H."/>
            <person name="Tanaka T.Q."/>
            <person name="Sugimoto C."/>
            <person name="Kawazu S."/>
        </authorList>
    </citation>
    <scope>NUCLEOTIDE SEQUENCE [LARGE SCALE GENOMIC DNA]</scope>
    <source>
        <strain evidence="1 2">Miyake</strain>
    </source>
</reference>
<comment type="caution">
    <text evidence="1">The sequence shown here is derived from an EMBL/GenBank/DDBJ whole genome shotgun (WGS) entry which is preliminary data.</text>
</comment>
<organism evidence="1 2">
    <name type="scientific">Babesia ovata</name>
    <dbReference type="NCBI Taxonomy" id="189622"/>
    <lineage>
        <taxon>Eukaryota</taxon>
        <taxon>Sar</taxon>
        <taxon>Alveolata</taxon>
        <taxon>Apicomplexa</taxon>
        <taxon>Aconoidasida</taxon>
        <taxon>Piroplasmida</taxon>
        <taxon>Babesiidae</taxon>
        <taxon>Babesia</taxon>
    </lineage>
</organism>
<dbReference type="GeneID" id="39872856"/>
<dbReference type="GO" id="GO:0016829">
    <property type="term" value="F:lyase activity"/>
    <property type="evidence" value="ECO:0007669"/>
    <property type="project" value="UniProtKB-KW"/>
</dbReference>
<sequence>MGGLGAQEVGADAQHVQAVEHRVEDVERGGEPECEHSLVDPLEEGGKVLGVEDSVELGAEVSARALALFVACHAFEAPGTAEGEAVLVERGMGVLALDEGAAGEAVSCGGEAGGLLSLVVVGDRAILGAAALMAPGARVAAVAAAVLAQLVEQVVKGLREVDHPAEVVPAVGGGVDGEAVVTERPEVAAASRCRGGASDEAEEVGGGVVGGVGGVYCGGDEGECASQVCVLDGVEEGVLSVRADGKIGEDAAETVAPLGVGGREADVAETHWGGTGDAAVVSRISGIREVEGVVEVVASVAAGGVAVAEHVDDSVLGVRAYLMESDRQVGDFYGGDHGFTHIRRHNHGAVVSKEHVEEFFKNAGVTFTADSKQRTAVSIKEATNVSAVALSVVPQLRFFGTILGDAITGVPEEDAKGVTQTDPIIGPIVGQKLGTQVIKITVEHVGNGGVHAEALGCELTKLIFEYLQVVAKFVVEVPGDLEGAKQRGEGVGGGRNFGGVGGKILLALHVLEEIRKGRAQRLGRVAERRLVLRGLYPSAGVCGGLPDFRDLCDKFVFQFIHEALEAHRQVLGDKSVPCGVYFPVHCLFQQLFHGLAGHVQAPDERSGVPDGTGFQTPLHLADVMPNFVHAPPRSCELVEKSLLKAIQFRLGKFSVLLYAVAQLHEFLSHLLDFFIPHALHVPLNPLEAPGLLAVDLPVLSGPEGLGRKFTQLGGDILAQLPSHGGEREAHRLHVIVDFLRFLFKLAGLQSLNLTRDFSEAFDIFLVRPVGSAVLEAFLLQRHKPIGDVSSHLTSNLSEFPTY</sequence>
<protein>
    <submittedName>
        <fullName evidence="1">Phenyl alanine ammonia-lyase 3, putative</fullName>
    </submittedName>
</protein>
<evidence type="ECO:0000313" key="1">
    <source>
        <dbReference type="EMBL" id="GBE59086.1"/>
    </source>
</evidence>